<accession>A0A317T806</accession>
<dbReference type="InterPro" id="IPR021279">
    <property type="entry name" value="DUF2721"/>
</dbReference>
<evidence type="ECO:0000313" key="3">
    <source>
        <dbReference type="Proteomes" id="UP000246278"/>
    </source>
</evidence>
<dbReference type="AlphaFoldDB" id="A0A317T806"/>
<keyword evidence="1" id="KW-0812">Transmembrane</keyword>
<evidence type="ECO:0000313" key="2">
    <source>
        <dbReference type="EMBL" id="PWW81546.1"/>
    </source>
</evidence>
<keyword evidence="1" id="KW-1133">Transmembrane helix</keyword>
<protein>
    <recommendedName>
        <fullName evidence="4">DUF2721 domain-containing protein</fullName>
    </recommendedName>
</protein>
<name>A0A317T806_9CHLB</name>
<feature type="transmembrane region" description="Helical" evidence="1">
    <location>
        <begin position="109"/>
        <end position="131"/>
    </location>
</feature>
<feature type="transmembrane region" description="Helical" evidence="1">
    <location>
        <begin position="78"/>
        <end position="103"/>
    </location>
</feature>
<evidence type="ECO:0000256" key="1">
    <source>
        <dbReference type="SAM" id="Phobius"/>
    </source>
</evidence>
<feature type="transmembrane region" description="Helical" evidence="1">
    <location>
        <begin position="12"/>
        <end position="33"/>
    </location>
</feature>
<dbReference type="OrthoDB" id="5465259at2"/>
<proteinExistence type="predicted"/>
<evidence type="ECO:0008006" key="4">
    <source>
        <dbReference type="Google" id="ProtNLM"/>
    </source>
</evidence>
<dbReference type="Pfam" id="PF11026">
    <property type="entry name" value="DUF2721"/>
    <property type="match status" value="1"/>
</dbReference>
<sequence>MSLQSVELLVPIIQTAIGPVILISGLGLLLLTMTNRLGRIIDRSRSLSCDLDAPEAALRQRASMEIDILWARARLIRLAIMLASFSCLFASLLVIVLFLSPIVSLDLPLLLSFLFISSMVCLICSLLFFLLDVNRTLAALKIELDSHKARQCSDSSVLP</sequence>
<dbReference type="RefSeq" id="WP_110023663.1">
    <property type="nucleotide sequence ID" value="NZ_PDNZ01000006.1"/>
</dbReference>
<keyword evidence="3" id="KW-1185">Reference proteome</keyword>
<dbReference type="Proteomes" id="UP000246278">
    <property type="component" value="Unassembled WGS sequence"/>
</dbReference>
<organism evidence="2 3">
    <name type="scientific">Prosthecochloris marina</name>
    <dbReference type="NCBI Taxonomy" id="2017681"/>
    <lineage>
        <taxon>Bacteria</taxon>
        <taxon>Pseudomonadati</taxon>
        <taxon>Chlorobiota</taxon>
        <taxon>Chlorobiia</taxon>
        <taxon>Chlorobiales</taxon>
        <taxon>Chlorobiaceae</taxon>
        <taxon>Prosthecochloris</taxon>
    </lineage>
</organism>
<gene>
    <name evidence="2" type="ORF">CR164_09025</name>
</gene>
<dbReference type="EMBL" id="PDNZ01000006">
    <property type="protein sequence ID" value="PWW81546.1"/>
    <property type="molecule type" value="Genomic_DNA"/>
</dbReference>
<keyword evidence="1" id="KW-0472">Membrane</keyword>
<comment type="caution">
    <text evidence="2">The sequence shown here is derived from an EMBL/GenBank/DDBJ whole genome shotgun (WGS) entry which is preliminary data.</text>
</comment>
<reference evidence="3" key="1">
    <citation type="submission" date="2017-10" db="EMBL/GenBank/DDBJ databases">
        <authorList>
            <person name="Gaisin V.A."/>
            <person name="Rysina M.S."/>
            <person name="Grouzdev D.S."/>
        </authorList>
    </citation>
    <scope>NUCLEOTIDE SEQUENCE [LARGE SCALE GENOMIC DNA]</scope>
    <source>
        <strain evidence="3">V1</strain>
    </source>
</reference>